<comment type="cofactor">
    <cofactor evidence="6">
        <name>Zn(2+)</name>
        <dbReference type="ChEBI" id="CHEBI:29105"/>
    </cofactor>
    <text evidence="6">Binds 1 zinc ion per subunit.</text>
</comment>
<evidence type="ECO:0000256" key="4">
    <source>
        <dbReference type="ARBA" id="ARBA00022833"/>
    </source>
</evidence>
<dbReference type="EMBL" id="JBAFSM010000038">
    <property type="protein sequence ID" value="MEG3438954.1"/>
    <property type="molecule type" value="Genomic_DNA"/>
</dbReference>
<evidence type="ECO:0000259" key="8">
    <source>
        <dbReference type="Pfam" id="PF01435"/>
    </source>
</evidence>
<keyword evidence="1 6" id="KW-0645">Protease</keyword>
<keyword evidence="7" id="KW-1133">Transmembrane helix</keyword>
<dbReference type="Proteomes" id="UP001328733">
    <property type="component" value="Unassembled WGS sequence"/>
</dbReference>
<keyword evidence="3 6" id="KW-0378">Hydrolase</keyword>
<reference evidence="9 10" key="1">
    <citation type="submission" date="2024-01" db="EMBL/GenBank/DDBJ databases">
        <title>Genomic insights into the taxonomy and metabolism of the cyanobacterium Pannus brasiliensis CCIBt3594.</title>
        <authorList>
            <person name="Machado M."/>
            <person name="Botero N.B."/>
            <person name="Andreote A.P.D."/>
            <person name="Feitosa A.M.T."/>
            <person name="Popin R."/>
            <person name="Sivonen K."/>
            <person name="Fiore M.F."/>
        </authorList>
    </citation>
    <scope>NUCLEOTIDE SEQUENCE [LARGE SCALE GENOMIC DNA]</scope>
    <source>
        <strain evidence="9 10">CCIBt3594</strain>
    </source>
</reference>
<comment type="caution">
    <text evidence="9">The sequence shown here is derived from an EMBL/GenBank/DDBJ whole genome shotgun (WGS) entry which is preliminary data.</text>
</comment>
<dbReference type="InterPro" id="IPR001915">
    <property type="entry name" value="Peptidase_M48"/>
</dbReference>
<sequence>MAIHSLMLLLALAIALGLRSFLPTYQRRWQISLFFFLFPPLLLVMTAIAVICMGYGGQMFGYHENRLSYVLALAWISFALFSLIQRYYQADRARKYLENYPRAIVEGQPARIIDLDFPYSARVGLWDSELVITRGLLELLDEEHLSSVLAHESAHSDYRDTFWFFWLGWARSFSAWLPNTEELWSELVFLRELRADNHAARSVDPLLLAESLLQVARKVNQVSAIEFPAECCATLADESLNNRLLERIDALVEEETESPRFCWQVWVLLSFSLAPFLLLPWHS</sequence>
<evidence type="ECO:0000313" key="9">
    <source>
        <dbReference type="EMBL" id="MEG3438954.1"/>
    </source>
</evidence>
<dbReference type="Gene3D" id="3.30.2010.10">
    <property type="entry name" value="Metalloproteases ('zincins'), catalytic domain"/>
    <property type="match status" value="1"/>
</dbReference>
<evidence type="ECO:0000256" key="5">
    <source>
        <dbReference type="ARBA" id="ARBA00023049"/>
    </source>
</evidence>
<keyword evidence="2" id="KW-0479">Metal-binding</keyword>
<evidence type="ECO:0000256" key="1">
    <source>
        <dbReference type="ARBA" id="ARBA00022670"/>
    </source>
</evidence>
<dbReference type="Pfam" id="PF01435">
    <property type="entry name" value="Peptidase_M48"/>
    <property type="match status" value="1"/>
</dbReference>
<proteinExistence type="inferred from homology"/>
<dbReference type="CDD" id="cd07326">
    <property type="entry name" value="M56_BlaR1_MecR1_like"/>
    <property type="match status" value="1"/>
</dbReference>
<keyword evidence="7" id="KW-0472">Membrane</keyword>
<keyword evidence="5 6" id="KW-0482">Metalloprotease</keyword>
<dbReference type="InterPro" id="IPR052173">
    <property type="entry name" value="Beta-lactam_resp_regulator"/>
</dbReference>
<accession>A0AAW9QZX7</accession>
<feature type="transmembrane region" description="Helical" evidence="7">
    <location>
        <begin position="67"/>
        <end position="88"/>
    </location>
</feature>
<keyword evidence="4 6" id="KW-0862">Zinc</keyword>
<keyword evidence="7" id="KW-0812">Transmembrane</keyword>
<evidence type="ECO:0000256" key="3">
    <source>
        <dbReference type="ARBA" id="ARBA00022801"/>
    </source>
</evidence>
<dbReference type="PANTHER" id="PTHR34978">
    <property type="entry name" value="POSSIBLE SENSOR-TRANSDUCER PROTEIN BLAR"/>
    <property type="match status" value="1"/>
</dbReference>
<evidence type="ECO:0000256" key="2">
    <source>
        <dbReference type="ARBA" id="ARBA00022723"/>
    </source>
</evidence>
<organism evidence="9 10">
    <name type="scientific">Pannus brasiliensis CCIBt3594</name>
    <dbReference type="NCBI Taxonomy" id="1427578"/>
    <lineage>
        <taxon>Bacteria</taxon>
        <taxon>Bacillati</taxon>
        <taxon>Cyanobacteriota</taxon>
        <taxon>Cyanophyceae</taxon>
        <taxon>Oscillatoriophycideae</taxon>
        <taxon>Chroococcales</taxon>
        <taxon>Microcystaceae</taxon>
        <taxon>Pannus</taxon>
    </lineage>
</organism>
<feature type="transmembrane region" description="Helical" evidence="7">
    <location>
        <begin position="33"/>
        <end position="55"/>
    </location>
</feature>
<dbReference type="PANTHER" id="PTHR34978:SF3">
    <property type="entry name" value="SLR0241 PROTEIN"/>
    <property type="match status" value="1"/>
</dbReference>
<feature type="domain" description="Peptidase M48" evidence="8">
    <location>
        <begin position="128"/>
        <end position="161"/>
    </location>
</feature>
<dbReference type="AlphaFoldDB" id="A0AAW9QZX7"/>
<evidence type="ECO:0000313" key="10">
    <source>
        <dbReference type="Proteomes" id="UP001328733"/>
    </source>
</evidence>
<evidence type="ECO:0000256" key="7">
    <source>
        <dbReference type="SAM" id="Phobius"/>
    </source>
</evidence>
<keyword evidence="10" id="KW-1185">Reference proteome</keyword>
<dbReference type="GO" id="GO:0004222">
    <property type="term" value="F:metalloendopeptidase activity"/>
    <property type="evidence" value="ECO:0007669"/>
    <property type="project" value="InterPro"/>
</dbReference>
<gene>
    <name evidence="9" type="ORF">V0288_17645</name>
</gene>
<protein>
    <submittedName>
        <fullName evidence="9">M56 family metallopeptidase</fullName>
    </submittedName>
</protein>
<name>A0AAW9QZX7_9CHRO</name>
<dbReference type="GO" id="GO:0006508">
    <property type="term" value="P:proteolysis"/>
    <property type="evidence" value="ECO:0007669"/>
    <property type="project" value="UniProtKB-KW"/>
</dbReference>
<comment type="similarity">
    <text evidence="6">Belongs to the peptidase M48 family.</text>
</comment>
<evidence type="ECO:0000256" key="6">
    <source>
        <dbReference type="RuleBase" id="RU003983"/>
    </source>
</evidence>
<dbReference type="GO" id="GO:0046872">
    <property type="term" value="F:metal ion binding"/>
    <property type="evidence" value="ECO:0007669"/>
    <property type="project" value="UniProtKB-KW"/>
</dbReference>